<keyword evidence="1" id="KW-0812">Transmembrane</keyword>
<feature type="transmembrane region" description="Helical" evidence="1">
    <location>
        <begin position="6"/>
        <end position="27"/>
    </location>
</feature>
<keyword evidence="3" id="KW-1185">Reference proteome</keyword>
<dbReference type="EMBL" id="JADIKG010000011">
    <property type="protein sequence ID" value="MFK2873419.1"/>
    <property type="molecule type" value="Genomic_DNA"/>
</dbReference>
<organism evidence="2 3">
    <name type="scientific">Dyella lipolytica</name>
    <dbReference type="NCBI Taxonomy" id="1867835"/>
    <lineage>
        <taxon>Bacteria</taxon>
        <taxon>Pseudomonadati</taxon>
        <taxon>Pseudomonadota</taxon>
        <taxon>Gammaproteobacteria</taxon>
        <taxon>Lysobacterales</taxon>
        <taxon>Rhodanobacteraceae</taxon>
        <taxon>Dyella</taxon>
    </lineage>
</organism>
<evidence type="ECO:0000313" key="3">
    <source>
        <dbReference type="Proteomes" id="UP001620405"/>
    </source>
</evidence>
<protein>
    <submittedName>
        <fullName evidence="2">Uncharacterized protein</fullName>
    </submittedName>
</protein>
<comment type="caution">
    <text evidence="2">The sequence shown here is derived from an EMBL/GenBank/DDBJ whole genome shotgun (WGS) entry which is preliminary data.</text>
</comment>
<dbReference type="RefSeq" id="WP_284397506.1">
    <property type="nucleotide sequence ID" value="NZ_BSNQ01000003.1"/>
</dbReference>
<feature type="transmembrane region" description="Helical" evidence="1">
    <location>
        <begin position="69"/>
        <end position="96"/>
    </location>
</feature>
<name>A0ABW8IWU8_9GAMM</name>
<proteinExistence type="predicted"/>
<keyword evidence="1" id="KW-0472">Membrane</keyword>
<keyword evidence="1" id="KW-1133">Transmembrane helix</keyword>
<feature type="transmembrane region" description="Helical" evidence="1">
    <location>
        <begin position="39"/>
        <end position="63"/>
    </location>
</feature>
<evidence type="ECO:0000256" key="1">
    <source>
        <dbReference type="SAM" id="Phobius"/>
    </source>
</evidence>
<gene>
    <name evidence="2" type="ORF">ISP13_07725</name>
</gene>
<reference evidence="2 3" key="1">
    <citation type="submission" date="2020-10" db="EMBL/GenBank/DDBJ databases">
        <title>Phylogeny of dyella-like bacteria.</title>
        <authorList>
            <person name="Fu J."/>
        </authorList>
    </citation>
    <scope>NUCLEOTIDE SEQUENCE [LARGE SCALE GENOMIC DNA]</scope>
    <source>
        <strain evidence="2 3">DHOB07</strain>
    </source>
</reference>
<accession>A0ABW8IWU8</accession>
<dbReference type="Proteomes" id="UP001620405">
    <property type="component" value="Unassembled WGS sequence"/>
</dbReference>
<evidence type="ECO:0000313" key="2">
    <source>
        <dbReference type="EMBL" id="MFK2873419.1"/>
    </source>
</evidence>
<sequence>MNTDAIHIASYLMLAATLCNAGALLWLQLHAYSKHHHKSFLILTLSTITALLSFFAVTIPAFLPAVRPWYTFIYLSSAVLYILYAALGIWGVSLLFRSYGALKQGA</sequence>